<dbReference type="Proteomes" id="UP000815260">
    <property type="component" value="Chromosome 7B"/>
</dbReference>
<feature type="non-terminal residue" evidence="1">
    <location>
        <position position="1"/>
    </location>
</feature>
<reference evidence="1" key="1">
    <citation type="journal article" date="2017" name="Gigascience">
        <title>The first near-complete assembly of the hexaploid bread wheat genome, Triticum aestivum.</title>
        <authorList>
            <person name="Zimin A.V."/>
            <person name="Puiu D."/>
            <person name="Hall R."/>
            <person name="Kingan S."/>
            <person name="Clavijo B.J."/>
            <person name="Salzberg S.L."/>
        </authorList>
    </citation>
    <scope>NUCLEOTIDE SEQUENCE</scope>
    <source>
        <tissue evidence="1">Leaf</tissue>
    </source>
</reference>
<proteinExistence type="predicted"/>
<evidence type="ECO:0000313" key="1">
    <source>
        <dbReference type="EMBL" id="KAF7104858.1"/>
    </source>
</evidence>
<sequence length="43" mass="4563">ATAVPAVPEPGDQVLLLQQLQREPAAPLLQGLPPLLDGRRRAP</sequence>
<comment type="caution">
    <text evidence="1">The sequence shown here is derived from an EMBL/GenBank/DDBJ whole genome shotgun (WGS) entry which is preliminary data.</text>
</comment>
<organism evidence="1">
    <name type="scientific">Triticum aestivum</name>
    <name type="common">Wheat</name>
    <dbReference type="NCBI Taxonomy" id="4565"/>
    <lineage>
        <taxon>Eukaryota</taxon>
        <taxon>Viridiplantae</taxon>
        <taxon>Streptophyta</taxon>
        <taxon>Embryophyta</taxon>
        <taxon>Tracheophyta</taxon>
        <taxon>Spermatophyta</taxon>
        <taxon>Magnoliopsida</taxon>
        <taxon>Liliopsida</taxon>
        <taxon>Poales</taxon>
        <taxon>Poaceae</taxon>
        <taxon>BOP clade</taxon>
        <taxon>Pooideae</taxon>
        <taxon>Triticodae</taxon>
        <taxon>Triticeae</taxon>
        <taxon>Triticinae</taxon>
        <taxon>Triticum</taxon>
    </lineage>
</organism>
<dbReference type="AlphaFoldDB" id="A0A9R1MCV6"/>
<name>A0A9R1MCV6_WHEAT</name>
<accession>A0A9R1MCV6</accession>
<feature type="non-terminal residue" evidence="1">
    <location>
        <position position="43"/>
    </location>
</feature>
<reference evidence="1" key="2">
    <citation type="submission" date="2020-03" db="EMBL/GenBank/DDBJ databases">
        <title>The second near-complete assembly of the hexaploid bread wheat (Triticum aestivum) genome.</title>
        <authorList>
            <person name="Zimin A.V."/>
            <person name="Puiu D."/>
            <person name="Shumante A."/>
            <person name="Alonge M."/>
            <person name="Salzberg S.L."/>
        </authorList>
    </citation>
    <scope>NUCLEOTIDE SEQUENCE</scope>
    <source>
        <tissue evidence="1">Leaf</tissue>
    </source>
</reference>
<protein>
    <submittedName>
        <fullName evidence="1">Uncharacterized protein</fullName>
    </submittedName>
</protein>
<dbReference type="EMBL" id="CM022230">
    <property type="protein sequence ID" value="KAF7104858.1"/>
    <property type="molecule type" value="Genomic_DNA"/>
</dbReference>
<gene>
    <name evidence="1" type="ORF">CFC21_105722</name>
</gene>